<protein>
    <recommendedName>
        <fullName evidence="3">Alpha-L-rhamnosidase six-hairpin glycosidase domain-containing protein</fullName>
    </recommendedName>
</protein>
<organism evidence="1 2">
    <name type="scientific">Mucilaginibacter dorajii</name>
    <dbReference type="NCBI Taxonomy" id="692994"/>
    <lineage>
        <taxon>Bacteria</taxon>
        <taxon>Pseudomonadati</taxon>
        <taxon>Bacteroidota</taxon>
        <taxon>Sphingobacteriia</taxon>
        <taxon>Sphingobacteriales</taxon>
        <taxon>Sphingobacteriaceae</taxon>
        <taxon>Mucilaginibacter</taxon>
    </lineage>
</organism>
<proteinExistence type="predicted"/>
<sequence>MADGIGVSNNWQRTGVVSIVRPARKPDAVSVEKDTVIWRWIVKLPKGGSTNIAFAVGDEAAAQSAQTDVNVTKWAARFNSCFDACKESWENRWADAFTPGNKHFSGHLPILKSNDAALIRNYYVGIWTMLALERTQFPVYKRSFVTSGEREDGTQYYWDASMQATTWALLEPIGMKVTLRRWLVQNPRSGQASGYALDLRSIKGFDTTHYSRINGYAFNACTIFKTVDEYLRVTKDYAFLDEKLENGKSVIETLDALATDWETLPKGHNGLANYGENNNLLECAPAYINCVPSCNAQDIWMMRQTAKWYARHNNMARAKELETKAATLLPKVMALYKPGTGVWNTWQLNGKHVELRHCVDFIYAGNALKRDISATQKSEMISFVKHELLTRDWMRAMSLKDSAAINSDRPDHGPMGAYDGWIPLTVNTMWNLGDPDSAYKFYCRTAVVTSEGPFAQAREFFGANRAGYDAPVRIAERQGCMKECISGVAFSDVVITTFFGFGPEADNARILVDPSTPRSFSGKLSNIYYAGNELTLEAGPKGVIETSKK</sequence>
<evidence type="ECO:0000313" key="2">
    <source>
        <dbReference type="Proteomes" id="UP001500742"/>
    </source>
</evidence>
<keyword evidence="2" id="KW-1185">Reference proteome</keyword>
<dbReference type="InterPro" id="IPR008928">
    <property type="entry name" value="6-hairpin_glycosidase_sf"/>
</dbReference>
<dbReference type="Proteomes" id="UP001500742">
    <property type="component" value="Unassembled WGS sequence"/>
</dbReference>
<gene>
    <name evidence="1" type="ORF">GCM10022210_09340</name>
</gene>
<evidence type="ECO:0000313" key="1">
    <source>
        <dbReference type="EMBL" id="GAA3963347.1"/>
    </source>
</evidence>
<dbReference type="SUPFAM" id="SSF48208">
    <property type="entry name" value="Six-hairpin glycosidases"/>
    <property type="match status" value="1"/>
</dbReference>
<evidence type="ECO:0008006" key="3">
    <source>
        <dbReference type="Google" id="ProtNLM"/>
    </source>
</evidence>
<name>A0ABP7PD45_9SPHI</name>
<accession>A0ABP7PD45</accession>
<dbReference type="EMBL" id="BAAAZC010000007">
    <property type="protein sequence ID" value="GAA3963347.1"/>
    <property type="molecule type" value="Genomic_DNA"/>
</dbReference>
<reference evidence="2" key="1">
    <citation type="journal article" date="2019" name="Int. J. Syst. Evol. Microbiol.">
        <title>The Global Catalogue of Microorganisms (GCM) 10K type strain sequencing project: providing services to taxonomists for standard genome sequencing and annotation.</title>
        <authorList>
            <consortium name="The Broad Institute Genomics Platform"/>
            <consortium name="The Broad Institute Genome Sequencing Center for Infectious Disease"/>
            <person name="Wu L."/>
            <person name="Ma J."/>
        </authorList>
    </citation>
    <scope>NUCLEOTIDE SEQUENCE [LARGE SCALE GENOMIC DNA]</scope>
    <source>
        <strain evidence="2">JCM 16601</strain>
    </source>
</reference>
<comment type="caution">
    <text evidence="1">The sequence shown here is derived from an EMBL/GenBank/DDBJ whole genome shotgun (WGS) entry which is preliminary data.</text>
</comment>